<protein>
    <submittedName>
        <fullName evidence="2">Uncharacterized protein</fullName>
    </submittedName>
</protein>
<dbReference type="EMBL" id="JARK01001347">
    <property type="protein sequence ID" value="EYC26165.1"/>
    <property type="molecule type" value="Genomic_DNA"/>
</dbReference>
<sequence length="293" mass="33277">MRTWSVGLPTHQSRRRTPLFCCAGFNLYLYSVLDDSIELPDYLKNGTVYTRYLTWRPREDFFLLILDFFLEFLGRNQYLCPSPPPIVLSAHRLNNDRSDLERVRWMPPPIQENALNHSSKTTEEITIAYLATKGVLHSNFTMMPDGKVKITVLISTPKGAQYLTAWATSETGDLSRGQVVPHPRREDRRPGDRNGVALRPGAVQVANPGATRQPPDSPSDTFTRSTPSSVCFSGFHSLESIRDTLVNKGAIVPLEKNLLFFFQAINPFCWQTCYTQKSRMVCSLLRTMRMGDL</sequence>
<evidence type="ECO:0000256" key="1">
    <source>
        <dbReference type="SAM" id="MobiDB-lite"/>
    </source>
</evidence>
<feature type="compositionally biased region" description="Basic and acidic residues" evidence="1">
    <location>
        <begin position="183"/>
        <end position="192"/>
    </location>
</feature>
<accession>A0A016VFI1</accession>
<gene>
    <name evidence="2" type="primary">Acey_s0011.g1594</name>
    <name evidence="2" type="ORF">Y032_0011g1594</name>
</gene>
<keyword evidence="3" id="KW-1185">Reference proteome</keyword>
<reference evidence="3" key="1">
    <citation type="journal article" date="2015" name="Nat. Genet.">
        <title>The genome and transcriptome of the zoonotic hookworm Ancylostoma ceylanicum identify infection-specific gene families.</title>
        <authorList>
            <person name="Schwarz E.M."/>
            <person name="Hu Y."/>
            <person name="Antoshechkin I."/>
            <person name="Miller M.M."/>
            <person name="Sternberg P.W."/>
            <person name="Aroian R.V."/>
        </authorList>
    </citation>
    <scope>NUCLEOTIDE SEQUENCE</scope>
    <source>
        <strain evidence="3">HY135</strain>
    </source>
</reference>
<organism evidence="2 3">
    <name type="scientific">Ancylostoma ceylanicum</name>
    <dbReference type="NCBI Taxonomy" id="53326"/>
    <lineage>
        <taxon>Eukaryota</taxon>
        <taxon>Metazoa</taxon>
        <taxon>Ecdysozoa</taxon>
        <taxon>Nematoda</taxon>
        <taxon>Chromadorea</taxon>
        <taxon>Rhabditida</taxon>
        <taxon>Rhabditina</taxon>
        <taxon>Rhabditomorpha</taxon>
        <taxon>Strongyloidea</taxon>
        <taxon>Ancylostomatidae</taxon>
        <taxon>Ancylostomatinae</taxon>
        <taxon>Ancylostoma</taxon>
    </lineage>
</organism>
<feature type="region of interest" description="Disordered" evidence="1">
    <location>
        <begin position="173"/>
        <end position="197"/>
    </location>
</feature>
<feature type="region of interest" description="Disordered" evidence="1">
    <location>
        <begin position="206"/>
        <end position="225"/>
    </location>
</feature>
<comment type="caution">
    <text evidence="2">The sequence shown here is derived from an EMBL/GenBank/DDBJ whole genome shotgun (WGS) entry which is preliminary data.</text>
</comment>
<evidence type="ECO:0000313" key="3">
    <source>
        <dbReference type="Proteomes" id="UP000024635"/>
    </source>
</evidence>
<dbReference type="AlphaFoldDB" id="A0A016VFI1"/>
<name>A0A016VFI1_9BILA</name>
<evidence type="ECO:0000313" key="2">
    <source>
        <dbReference type="EMBL" id="EYC26165.1"/>
    </source>
</evidence>
<proteinExistence type="predicted"/>
<dbReference type="Proteomes" id="UP000024635">
    <property type="component" value="Unassembled WGS sequence"/>
</dbReference>